<dbReference type="CDD" id="cd00063">
    <property type="entry name" value="FN3"/>
    <property type="match status" value="1"/>
</dbReference>
<dbReference type="InterPro" id="IPR042447">
    <property type="entry name" value="Anosmin-1"/>
</dbReference>
<dbReference type="PANTHER" id="PTHR14131:SF5">
    <property type="entry name" value="ANOSMIN-1"/>
    <property type="match status" value="1"/>
</dbReference>
<organism evidence="6">
    <name type="scientific">Anisakis simplex</name>
    <name type="common">Herring worm</name>
    <dbReference type="NCBI Taxonomy" id="6269"/>
    <lineage>
        <taxon>Eukaryota</taxon>
        <taxon>Metazoa</taxon>
        <taxon>Ecdysozoa</taxon>
        <taxon>Nematoda</taxon>
        <taxon>Chromadorea</taxon>
        <taxon>Rhabditida</taxon>
        <taxon>Spirurina</taxon>
        <taxon>Ascaridomorpha</taxon>
        <taxon>Ascaridoidea</taxon>
        <taxon>Anisakidae</taxon>
        <taxon>Anisakis</taxon>
        <taxon>Anisakis simplex complex</taxon>
    </lineage>
</organism>
<name>A0A0M3JZB6_ANISI</name>
<dbReference type="Proteomes" id="UP000267096">
    <property type="component" value="Unassembled WGS sequence"/>
</dbReference>
<feature type="compositionally biased region" description="Low complexity" evidence="1">
    <location>
        <begin position="625"/>
        <end position="639"/>
    </location>
</feature>
<dbReference type="AlphaFoldDB" id="A0A0M3JZB6"/>
<reference evidence="4 5" key="2">
    <citation type="submission" date="2018-11" db="EMBL/GenBank/DDBJ databases">
        <authorList>
            <consortium name="Pathogen Informatics"/>
        </authorList>
    </citation>
    <scope>NUCLEOTIDE SEQUENCE [LARGE SCALE GENOMIC DNA]</scope>
</reference>
<dbReference type="SUPFAM" id="SSF57256">
    <property type="entry name" value="Elafin-like"/>
    <property type="match status" value="1"/>
</dbReference>
<feature type="domain" description="WAP" evidence="3">
    <location>
        <begin position="57"/>
        <end position="105"/>
    </location>
</feature>
<dbReference type="SMART" id="SM00060">
    <property type="entry name" value="FN3"/>
    <property type="match status" value="3"/>
</dbReference>
<dbReference type="PROSITE" id="PS51390">
    <property type="entry name" value="WAP"/>
    <property type="match status" value="1"/>
</dbReference>
<dbReference type="PANTHER" id="PTHR14131">
    <property type="entry name" value="ANOSMIN"/>
    <property type="match status" value="1"/>
</dbReference>
<feature type="compositionally biased region" description="Polar residues" evidence="1">
    <location>
        <begin position="640"/>
        <end position="652"/>
    </location>
</feature>
<protein>
    <submittedName>
        <fullName evidence="6">Anosmin-1 (inferred by orthology to a human protein)</fullName>
    </submittedName>
</protein>
<dbReference type="InterPro" id="IPR036116">
    <property type="entry name" value="FN3_sf"/>
</dbReference>
<dbReference type="EMBL" id="UYRR01031350">
    <property type="protein sequence ID" value="VDK49315.1"/>
    <property type="molecule type" value="Genomic_DNA"/>
</dbReference>
<dbReference type="InterPro" id="IPR036645">
    <property type="entry name" value="Elafin-like_sf"/>
</dbReference>
<keyword evidence="5" id="KW-1185">Reference proteome</keyword>
<dbReference type="SUPFAM" id="SSF49265">
    <property type="entry name" value="Fibronectin type III"/>
    <property type="match status" value="2"/>
</dbReference>
<dbReference type="Gene3D" id="2.60.40.10">
    <property type="entry name" value="Immunoglobulins"/>
    <property type="match status" value="2"/>
</dbReference>
<gene>
    <name evidence="4" type="ORF">ASIM_LOCUS13263</name>
</gene>
<dbReference type="GO" id="GO:0005576">
    <property type="term" value="C:extracellular region"/>
    <property type="evidence" value="ECO:0007669"/>
    <property type="project" value="InterPro"/>
</dbReference>
<reference evidence="6" key="1">
    <citation type="submission" date="2017-02" db="UniProtKB">
        <authorList>
            <consortium name="WormBaseParasite"/>
        </authorList>
    </citation>
    <scope>IDENTIFICATION</scope>
</reference>
<dbReference type="GO" id="GO:0009986">
    <property type="term" value="C:cell surface"/>
    <property type="evidence" value="ECO:0007669"/>
    <property type="project" value="TreeGrafter"/>
</dbReference>
<sequence>MPYHPMCGEMMYRRNMECAVPCRELFIDVDDCHKKVCKDVKDRTSCKQSCEYLQRIYAEKPGICMQSTEATLSDECSAICRWDGDCSEANKCCVVGCSRRCLKPVTQDARLLPIPTRVSVQERKRKRSAIVRWVMQQMKRHHTTTNANLYVLQWRWSVRKDEATMTDWQTIMVKNKMYAIMKHLLSPGRYYTFRVAAVNVHGSLGFSASSPPFKLSKEARAPAQPRDLTLGSANEDSDGFWTQKLSWKPPQSDLPIKNYILSWQKSFAEKAAAYERMMRMQSELGHQEKRSTSHEEDDGSDGSFMYQEQQSIIVPPYETSAFIDGLLPLSIYLVKVRACVDSSDGELHGDNAIIFVHTAESSAVNNTNKSVSHIQSNNTQTLMQHESETHTVASLEIKTPYYEKHDLKTSVSWLNSKDCSPIRTTFVVRWRLMECQSNDEQKRTFYDLDTSGEDEAEIRMNECVAVLDGLNFGCSYTVEVRKLGEKELTASGEFRTKSCKLTPSAETVPREEVDQAQLLSCTTDALQLRANCRWRINKTELQSDTNLNSYETTLVGFRVSLQTVSQNAVSNNISIIPANIRDIQFTHLQINTHYNVRVEAILNRGLGETMNATFVIEPSEQIVNSQSSSSSNDIQSLDQYSTNDGEEGSSNNKRLFSQTIGGFSGAEVIELPLGSSAVTDVRWLYRDVFICFCLNYIFRNIS</sequence>
<dbReference type="GO" id="GO:0030182">
    <property type="term" value="P:neuron differentiation"/>
    <property type="evidence" value="ECO:0007669"/>
    <property type="project" value="TreeGrafter"/>
</dbReference>
<feature type="region of interest" description="Disordered" evidence="1">
    <location>
        <begin position="281"/>
        <end position="302"/>
    </location>
</feature>
<dbReference type="CDD" id="cd00199">
    <property type="entry name" value="WAP"/>
    <property type="match status" value="1"/>
</dbReference>
<evidence type="ECO:0000313" key="6">
    <source>
        <dbReference type="WBParaSite" id="ASIM_0001383501-mRNA-1"/>
    </source>
</evidence>
<evidence type="ECO:0000256" key="1">
    <source>
        <dbReference type="SAM" id="MobiDB-lite"/>
    </source>
</evidence>
<dbReference type="SMART" id="SM00217">
    <property type="entry name" value="WAP"/>
    <property type="match status" value="1"/>
</dbReference>
<dbReference type="InterPro" id="IPR013783">
    <property type="entry name" value="Ig-like_fold"/>
</dbReference>
<dbReference type="GO" id="GO:0030414">
    <property type="term" value="F:peptidase inhibitor activity"/>
    <property type="evidence" value="ECO:0007669"/>
    <property type="project" value="InterPro"/>
</dbReference>
<evidence type="ECO:0000259" key="3">
    <source>
        <dbReference type="PROSITE" id="PS51390"/>
    </source>
</evidence>
<evidence type="ECO:0000313" key="5">
    <source>
        <dbReference type="Proteomes" id="UP000267096"/>
    </source>
</evidence>
<dbReference type="PROSITE" id="PS50853">
    <property type="entry name" value="FN3"/>
    <property type="match status" value="1"/>
</dbReference>
<accession>A0A0M3JZB6</accession>
<feature type="region of interest" description="Disordered" evidence="1">
    <location>
        <begin position="625"/>
        <end position="652"/>
    </location>
</feature>
<dbReference type="Gene3D" id="4.10.75.10">
    <property type="entry name" value="Elafin-like"/>
    <property type="match status" value="1"/>
</dbReference>
<dbReference type="Pfam" id="PF00095">
    <property type="entry name" value="WAP"/>
    <property type="match status" value="1"/>
</dbReference>
<dbReference type="OrthoDB" id="4473401at2759"/>
<evidence type="ECO:0000313" key="4">
    <source>
        <dbReference type="EMBL" id="VDK49315.1"/>
    </source>
</evidence>
<dbReference type="WBParaSite" id="ASIM_0001383501-mRNA-1">
    <property type="protein sequence ID" value="ASIM_0001383501-mRNA-1"/>
    <property type="gene ID" value="ASIM_0001383501"/>
</dbReference>
<dbReference type="InterPro" id="IPR003961">
    <property type="entry name" value="FN3_dom"/>
</dbReference>
<feature type="domain" description="Fibronectin type-III" evidence="2">
    <location>
        <begin position="114"/>
        <end position="219"/>
    </location>
</feature>
<feature type="compositionally biased region" description="Basic and acidic residues" evidence="1">
    <location>
        <begin position="285"/>
        <end position="294"/>
    </location>
</feature>
<proteinExistence type="predicted"/>
<evidence type="ECO:0000259" key="2">
    <source>
        <dbReference type="PROSITE" id="PS50853"/>
    </source>
</evidence>
<dbReference type="InterPro" id="IPR008197">
    <property type="entry name" value="WAP_dom"/>
</dbReference>